<keyword evidence="2" id="KW-0812">Transmembrane</keyword>
<dbReference type="OrthoDB" id="3233375at2759"/>
<gene>
    <name evidence="4" type="ORF">SCLCIDRAFT_1208034</name>
</gene>
<organism evidence="4 5">
    <name type="scientific">Scleroderma citrinum Foug A</name>
    <dbReference type="NCBI Taxonomy" id="1036808"/>
    <lineage>
        <taxon>Eukaryota</taxon>
        <taxon>Fungi</taxon>
        <taxon>Dikarya</taxon>
        <taxon>Basidiomycota</taxon>
        <taxon>Agaricomycotina</taxon>
        <taxon>Agaricomycetes</taxon>
        <taxon>Agaricomycetidae</taxon>
        <taxon>Boletales</taxon>
        <taxon>Sclerodermatineae</taxon>
        <taxon>Sclerodermataceae</taxon>
        <taxon>Scleroderma</taxon>
    </lineage>
</organism>
<keyword evidence="3" id="KW-0732">Signal</keyword>
<evidence type="ECO:0000256" key="1">
    <source>
        <dbReference type="SAM" id="MobiDB-lite"/>
    </source>
</evidence>
<feature type="region of interest" description="Disordered" evidence="1">
    <location>
        <begin position="144"/>
        <end position="183"/>
    </location>
</feature>
<name>A0A0C3AX65_9AGAM</name>
<sequence>MRLSFLPVLVAGAGMIASQVTAEPIVDTSGTNANLRFGHVLANANVNGNDDSAVARPRPVLIMATITSEGSAYRGCKGSFRGKLIQLSNAFRHALGLPLIEMGEHLPVDPAIIGKPHPHPHVGGEVHILPLPLPPFEGAPESLVHGHHAPSQMEDIADQPTEPPVEHPHHKGHQHKHKKFRKHGCRKRVKGFFRRIHKAITALGPWEGRAVSFVLGCGIGVLLRMFWVLSVLAYRTIRGEREESQVREYVVLDQDVETIFVAPPQYSDEKQVVIENQKPQVNA</sequence>
<dbReference type="EMBL" id="KN822006">
    <property type="protein sequence ID" value="KIM69577.1"/>
    <property type="molecule type" value="Genomic_DNA"/>
</dbReference>
<feature type="compositionally biased region" description="Basic residues" evidence="1">
    <location>
        <begin position="168"/>
        <end position="183"/>
    </location>
</feature>
<keyword evidence="2" id="KW-0472">Membrane</keyword>
<protein>
    <submittedName>
        <fullName evidence="4">Uncharacterized protein</fullName>
    </submittedName>
</protein>
<dbReference type="HOGENOM" id="CLU_082771_0_0_1"/>
<evidence type="ECO:0000313" key="4">
    <source>
        <dbReference type="EMBL" id="KIM69577.1"/>
    </source>
</evidence>
<feature type="signal peptide" evidence="3">
    <location>
        <begin position="1"/>
        <end position="22"/>
    </location>
</feature>
<dbReference type="AlphaFoldDB" id="A0A0C3AX65"/>
<feature type="transmembrane region" description="Helical" evidence="2">
    <location>
        <begin position="210"/>
        <end position="234"/>
    </location>
</feature>
<reference evidence="4 5" key="1">
    <citation type="submission" date="2014-04" db="EMBL/GenBank/DDBJ databases">
        <authorList>
            <consortium name="DOE Joint Genome Institute"/>
            <person name="Kuo A."/>
            <person name="Kohler A."/>
            <person name="Nagy L.G."/>
            <person name="Floudas D."/>
            <person name="Copeland A."/>
            <person name="Barry K.W."/>
            <person name="Cichocki N."/>
            <person name="Veneault-Fourrey C."/>
            <person name="LaButti K."/>
            <person name="Lindquist E.A."/>
            <person name="Lipzen A."/>
            <person name="Lundell T."/>
            <person name="Morin E."/>
            <person name="Murat C."/>
            <person name="Sun H."/>
            <person name="Tunlid A."/>
            <person name="Henrissat B."/>
            <person name="Grigoriev I.V."/>
            <person name="Hibbett D.S."/>
            <person name="Martin F."/>
            <person name="Nordberg H.P."/>
            <person name="Cantor M.N."/>
            <person name="Hua S.X."/>
        </authorList>
    </citation>
    <scope>NUCLEOTIDE SEQUENCE [LARGE SCALE GENOMIC DNA]</scope>
    <source>
        <strain evidence="4 5">Foug A</strain>
    </source>
</reference>
<evidence type="ECO:0000313" key="5">
    <source>
        <dbReference type="Proteomes" id="UP000053989"/>
    </source>
</evidence>
<keyword evidence="2" id="KW-1133">Transmembrane helix</keyword>
<accession>A0A0C3AX65</accession>
<keyword evidence="5" id="KW-1185">Reference proteome</keyword>
<feature type="chain" id="PRO_5002172429" evidence="3">
    <location>
        <begin position="23"/>
        <end position="283"/>
    </location>
</feature>
<dbReference type="Proteomes" id="UP000053989">
    <property type="component" value="Unassembled WGS sequence"/>
</dbReference>
<dbReference type="InParanoid" id="A0A0C3AX65"/>
<proteinExistence type="predicted"/>
<reference evidence="5" key="2">
    <citation type="submission" date="2015-01" db="EMBL/GenBank/DDBJ databases">
        <title>Evolutionary Origins and Diversification of the Mycorrhizal Mutualists.</title>
        <authorList>
            <consortium name="DOE Joint Genome Institute"/>
            <consortium name="Mycorrhizal Genomics Consortium"/>
            <person name="Kohler A."/>
            <person name="Kuo A."/>
            <person name="Nagy L.G."/>
            <person name="Floudas D."/>
            <person name="Copeland A."/>
            <person name="Barry K.W."/>
            <person name="Cichocki N."/>
            <person name="Veneault-Fourrey C."/>
            <person name="LaButti K."/>
            <person name="Lindquist E.A."/>
            <person name="Lipzen A."/>
            <person name="Lundell T."/>
            <person name="Morin E."/>
            <person name="Murat C."/>
            <person name="Riley R."/>
            <person name="Ohm R."/>
            <person name="Sun H."/>
            <person name="Tunlid A."/>
            <person name="Henrissat B."/>
            <person name="Grigoriev I.V."/>
            <person name="Hibbett D.S."/>
            <person name="Martin F."/>
        </authorList>
    </citation>
    <scope>NUCLEOTIDE SEQUENCE [LARGE SCALE GENOMIC DNA]</scope>
    <source>
        <strain evidence="5">Foug A</strain>
    </source>
</reference>
<evidence type="ECO:0000256" key="2">
    <source>
        <dbReference type="SAM" id="Phobius"/>
    </source>
</evidence>
<evidence type="ECO:0000256" key="3">
    <source>
        <dbReference type="SAM" id="SignalP"/>
    </source>
</evidence>